<keyword evidence="2" id="KW-0285">Flavoprotein</keyword>
<dbReference type="Pfam" id="PF22780">
    <property type="entry name" value="HI0933_like_1st"/>
    <property type="match status" value="1"/>
</dbReference>
<dbReference type="PRINTS" id="PR00368">
    <property type="entry name" value="FADPNR"/>
</dbReference>
<dbReference type="AlphaFoldDB" id="A0A7X9FPN8"/>
<dbReference type="InterPro" id="IPR036188">
    <property type="entry name" value="FAD/NAD-bd_sf"/>
</dbReference>
<feature type="domain" description="RsdA/BaiN/AoA(So)-like Rossmann fold-like" evidence="4">
    <location>
        <begin position="8"/>
        <end position="414"/>
    </location>
</feature>
<evidence type="ECO:0000256" key="1">
    <source>
        <dbReference type="ARBA" id="ARBA00001974"/>
    </source>
</evidence>
<proteinExistence type="predicted"/>
<gene>
    <name evidence="6" type="ORF">GYA55_02410</name>
</gene>
<dbReference type="Pfam" id="PF03486">
    <property type="entry name" value="HI0933_like"/>
    <property type="match status" value="1"/>
</dbReference>
<evidence type="ECO:0000313" key="7">
    <source>
        <dbReference type="Proteomes" id="UP000524246"/>
    </source>
</evidence>
<accession>A0A7X9FPN8</accession>
<evidence type="ECO:0000256" key="2">
    <source>
        <dbReference type="ARBA" id="ARBA00022630"/>
    </source>
</evidence>
<dbReference type="InterPro" id="IPR057661">
    <property type="entry name" value="RsdA/BaiN/AoA(So)_Rossmann"/>
</dbReference>
<evidence type="ECO:0000256" key="3">
    <source>
        <dbReference type="ARBA" id="ARBA00022827"/>
    </source>
</evidence>
<dbReference type="InterPro" id="IPR023166">
    <property type="entry name" value="BaiN-like_dom_sf"/>
</dbReference>
<dbReference type="InterPro" id="IPR055178">
    <property type="entry name" value="RsdA/BaiN/AoA(So)-like_dom"/>
</dbReference>
<dbReference type="NCBIfam" id="TIGR00275">
    <property type="entry name" value="aminoacetone oxidase family FAD-binding enzyme"/>
    <property type="match status" value="1"/>
</dbReference>
<feature type="domain" description="RsdA/BaiN/AoA(So)-like insert" evidence="5">
    <location>
        <begin position="195"/>
        <end position="361"/>
    </location>
</feature>
<evidence type="ECO:0000313" key="6">
    <source>
        <dbReference type="EMBL" id="NMC62001.1"/>
    </source>
</evidence>
<dbReference type="Gene3D" id="3.50.50.60">
    <property type="entry name" value="FAD/NAD(P)-binding domain"/>
    <property type="match status" value="1"/>
</dbReference>
<name>A0A7X9FPN8_9DELT</name>
<sequence>MPPSDVFDIVIVGAGPAGLMAAIAAGRRGSRVLVCERQKRSGKKLLASGGGRCNVTNALGDRTFASRFGEKSSYVFAALRKFGIEAICNFFESIRVPLKANDGIHFFPESNKAASVVEALVQACRDCGVVLRTGCDVTSIQIKDGRVCGIIHSGGIISTYACVLACGGKSYPKLSGCERGYELASQVGHNIVEPVPGLVGLITKETWPGSCAGISVKNAHIRIKENCSGKRSLTQKGGLLFTHHGISGPAVLNISSAVSRMLLNRPEVRLYCVMQEDLDAGAWNKRFLEWQKESGRKTVSNCLKPFLPARLADALINETGCDKEVLACNLSRANRLRLVQILTEGVELTITKSEGWDHAMVTSGGVLIREIEKGTQASLLIKGLYIAGEMIDCSGPCGGFNITWALSSGFCAGSAAACEIPAC</sequence>
<dbReference type="SUPFAM" id="SSF51905">
    <property type="entry name" value="FAD/NAD(P)-binding domain"/>
    <property type="match status" value="1"/>
</dbReference>
<dbReference type="PRINTS" id="PR00411">
    <property type="entry name" value="PNDRDTASEI"/>
</dbReference>
<protein>
    <submittedName>
        <fullName evidence="6">NAD(P)/FAD-dependent oxidoreductase</fullName>
    </submittedName>
</protein>
<evidence type="ECO:0000259" key="5">
    <source>
        <dbReference type="Pfam" id="PF22780"/>
    </source>
</evidence>
<comment type="cofactor">
    <cofactor evidence="1">
        <name>FAD</name>
        <dbReference type="ChEBI" id="CHEBI:57692"/>
    </cofactor>
</comment>
<keyword evidence="3" id="KW-0274">FAD</keyword>
<dbReference type="Gene3D" id="2.40.30.10">
    <property type="entry name" value="Translation factors"/>
    <property type="match status" value="1"/>
</dbReference>
<dbReference type="Gene3D" id="1.10.8.260">
    <property type="entry name" value="HI0933 insert domain-like"/>
    <property type="match status" value="1"/>
</dbReference>
<organism evidence="6 7">
    <name type="scientific">SAR324 cluster bacterium</name>
    <dbReference type="NCBI Taxonomy" id="2024889"/>
    <lineage>
        <taxon>Bacteria</taxon>
        <taxon>Deltaproteobacteria</taxon>
        <taxon>SAR324 cluster</taxon>
    </lineage>
</organism>
<dbReference type="PANTHER" id="PTHR42887">
    <property type="entry name" value="OS12G0638800 PROTEIN"/>
    <property type="match status" value="1"/>
</dbReference>
<evidence type="ECO:0000259" key="4">
    <source>
        <dbReference type="Pfam" id="PF03486"/>
    </source>
</evidence>
<dbReference type="EMBL" id="JAAZON010000098">
    <property type="protein sequence ID" value="NMC62001.1"/>
    <property type="molecule type" value="Genomic_DNA"/>
</dbReference>
<comment type="caution">
    <text evidence="6">The sequence shown here is derived from an EMBL/GenBank/DDBJ whole genome shotgun (WGS) entry which is preliminary data.</text>
</comment>
<dbReference type="PANTHER" id="PTHR42887:SF2">
    <property type="entry name" value="OS12G0638800 PROTEIN"/>
    <property type="match status" value="1"/>
</dbReference>
<dbReference type="Proteomes" id="UP000524246">
    <property type="component" value="Unassembled WGS sequence"/>
</dbReference>
<reference evidence="6 7" key="1">
    <citation type="journal article" date="2020" name="Biotechnol. Biofuels">
        <title>New insights from the biogas microbiome by comprehensive genome-resolved metagenomics of nearly 1600 species originating from multiple anaerobic digesters.</title>
        <authorList>
            <person name="Campanaro S."/>
            <person name="Treu L."/>
            <person name="Rodriguez-R L.M."/>
            <person name="Kovalovszki A."/>
            <person name="Ziels R.M."/>
            <person name="Maus I."/>
            <person name="Zhu X."/>
            <person name="Kougias P.G."/>
            <person name="Basile A."/>
            <person name="Luo G."/>
            <person name="Schluter A."/>
            <person name="Konstantinidis K.T."/>
            <person name="Angelidaki I."/>
        </authorList>
    </citation>
    <scope>NUCLEOTIDE SEQUENCE [LARGE SCALE GENOMIC DNA]</scope>
    <source>
        <strain evidence="6">AS27yjCOA_65</strain>
    </source>
</reference>
<dbReference type="SUPFAM" id="SSF160996">
    <property type="entry name" value="HI0933 insert domain-like"/>
    <property type="match status" value="1"/>
</dbReference>
<dbReference type="InterPro" id="IPR004792">
    <property type="entry name" value="BaiN-like"/>
</dbReference>